<sequence length="150" mass="16441">MNQVIVGVFASYRDGHEALRALQLAGLKRDDAHLYRAGHADTAIDDDTFAIHETHREDDAEYAGHGEHQGVTGASNRFSAASVKLPEALTRDDTQTPDCRERTLLVIKLSDDIKAAAIGEVLHEHGAVAVKDGSGHWRFSPYRSTARTPR</sequence>
<gene>
    <name evidence="1" type="ORF">AWB65_01396</name>
</gene>
<dbReference type="AlphaFoldDB" id="A0A158FYZ2"/>
<reference evidence="1" key="1">
    <citation type="submission" date="2016-01" db="EMBL/GenBank/DDBJ databases">
        <authorList>
            <person name="Peeters C."/>
        </authorList>
    </citation>
    <scope>NUCLEOTIDE SEQUENCE [LARGE SCALE GENOMIC DNA]</scope>
    <source>
        <strain evidence="1">LMG 22934</strain>
    </source>
</reference>
<dbReference type="RefSeq" id="WP_087666436.1">
    <property type="nucleotide sequence ID" value="NZ_FCNW02000004.1"/>
</dbReference>
<organism evidence="1 2">
    <name type="scientific">Caballeronia humi</name>
    <dbReference type="NCBI Taxonomy" id="326474"/>
    <lineage>
        <taxon>Bacteria</taxon>
        <taxon>Pseudomonadati</taxon>
        <taxon>Pseudomonadota</taxon>
        <taxon>Betaproteobacteria</taxon>
        <taxon>Burkholderiales</taxon>
        <taxon>Burkholderiaceae</taxon>
        <taxon>Caballeronia</taxon>
    </lineage>
</organism>
<evidence type="ECO:0000313" key="1">
    <source>
        <dbReference type="EMBL" id="SAL24821.1"/>
    </source>
</evidence>
<keyword evidence="2" id="KW-1185">Reference proteome</keyword>
<dbReference type="OrthoDB" id="9006100at2"/>
<accession>A0A158FYZ2</accession>
<comment type="caution">
    <text evidence="1">The sequence shown here is derived from an EMBL/GenBank/DDBJ whole genome shotgun (WGS) entry which is preliminary data.</text>
</comment>
<name>A0A158FYZ2_9BURK</name>
<evidence type="ECO:0000313" key="2">
    <source>
        <dbReference type="Proteomes" id="UP000054977"/>
    </source>
</evidence>
<protein>
    <submittedName>
        <fullName evidence="1">Uncharacterized protein</fullName>
    </submittedName>
</protein>
<dbReference type="EMBL" id="FCNW02000004">
    <property type="protein sequence ID" value="SAL24821.1"/>
    <property type="molecule type" value="Genomic_DNA"/>
</dbReference>
<dbReference type="Proteomes" id="UP000054977">
    <property type="component" value="Unassembled WGS sequence"/>
</dbReference>
<proteinExistence type="predicted"/>